<protein>
    <submittedName>
        <fullName evidence="1">Uncharacterized protein</fullName>
    </submittedName>
</protein>
<dbReference type="EMBL" id="LDAU01000242">
    <property type="protein sequence ID" value="KRW98503.1"/>
    <property type="molecule type" value="Genomic_DNA"/>
</dbReference>
<keyword evidence="2" id="KW-1185">Reference proteome</keyword>
<evidence type="ECO:0000313" key="2">
    <source>
        <dbReference type="Proteomes" id="UP000054937"/>
    </source>
</evidence>
<name>A0A0V0Q907_PSEPJ</name>
<reference evidence="1 2" key="1">
    <citation type="journal article" date="2015" name="Sci. Rep.">
        <title>Genome of the facultative scuticociliatosis pathogen Pseudocohnilembus persalinus provides insight into its virulence through horizontal gene transfer.</title>
        <authorList>
            <person name="Xiong J."/>
            <person name="Wang G."/>
            <person name="Cheng J."/>
            <person name="Tian M."/>
            <person name="Pan X."/>
            <person name="Warren A."/>
            <person name="Jiang C."/>
            <person name="Yuan D."/>
            <person name="Miao W."/>
        </authorList>
    </citation>
    <scope>NUCLEOTIDE SEQUENCE [LARGE SCALE GENOMIC DNA]</scope>
    <source>
        <strain evidence="1">36N120E</strain>
    </source>
</reference>
<organism evidence="1 2">
    <name type="scientific">Pseudocohnilembus persalinus</name>
    <name type="common">Ciliate</name>
    <dbReference type="NCBI Taxonomy" id="266149"/>
    <lineage>
        <taxon>Eukaryota</taxon>
        <taxon>Sar</taxon>
        <taxon>Alveolata</taxon>
        <taxon>Ciliophora</taxon>
        <taxon>Intramacronucleata</taxon>
        <taxon>Oligohymenophorea</taxon>
        <taxon>Scuticociliatia</taxon>
        <taxon>Philasterida</taxon>
        <taxon>Pseudocohnilembidae</taxon>
        <taxon>Pseudocohnilembus</taxon>
    </lineage>
</organism>
<dbReference type="AlphaFoldDB" id="A0A0V0Q907"/>
<comment type="caution">
    <text evidence="1">The sequence shown here is derived from an EMBL/GenBank/DDBJ whole genome shotgun (WGS) entry which is preliminary data.</text>
</comment>
<accession>A0A0V0Q907</accession>
<dbReference type="Proteomes" id="UP000054937">
    <property type="component" value="Unassembled WGS sequence"/>
</dbReference>
<proteinExistence type="predicted"/>
<evidence type="ECO:0000313" key="1">
    <source>
        <dbReference type="EMBL" id="KRW98503.1"/>
    </source>
</evidence>
<sequence length="368" mass="42588">MSNSKDSNKDNSDNQNQAEQDLNYSSNFNQMGINDLNSRLQQLQDNIQTNKNYILNQQVDYDINKQLENQNHFQSNKNQNNICSPLKLKHQKSNKNQFNFEESEDIGSEKSNENLVTFNFAQPNNNQQFQKQKQQKAQIKLVNNSQIQILNQDKLKSDSKNAYNKIHQTYQPNTNTNKSTYNQNKSNNIRKLELQNLINLASNQTSRQQNSQKDVSPQNFYSARDFDIFGGSLQASSSQINLISQKELDNLNQLQLKKQDIKSAGSGISQQGKRKERKIKINNNLFSKLNNNKDNNLKIENINNDNFSSYKHLDNLQPEINNSICQYNKPILQKVQSTQVSRQNKRVSHIVIIAQVQIKSEISIIYNK</sequence>
<dbReference type="InParanoid" id="A0A0V0Q907"/>
<gene>
    <name evidence="1" type="ORF">PPERSA_00100</name>
</gene>